<organism evidence="2 3">
    <name type="scientific">Apiospora rasikravindrae</name>
    <dbReference type="NCBI Taxonomy" id="990691"/>
    <lineage>
        <taxon>Eukaryota</taxon>
        <taxon>Fungi</taxon>
        <taxon>Dikarya</taxon>
        <taxon>Ascomycota</taxon>
        <taxon>Pezizomycotina</taxon>
        <taxon>Sordariomycetes</taxon>
        <taxon>Xylariomycetidae</taxon>
        <taxon>Amphisphaeriales</taxon>
        <taxon>Apiosporaceae</taxon>
        <taxon>Apiospora</taxon>
    </lineage>
</organism>
<protein>
    <recommendedName>
        <fullName evidence="4">BZIP domain-containing protein</fullName>
    </recommendedName>
</protein>
<name>A0ABR1SE51_9PEZI</name>
<dbReference type="EMBL" id="JAQQWK010000010">
    <property type="protein sequence ID" value="KAK8029578.1"/>
    <property type="molecule type" value="Genomic_DNA"/>
</dbReference>
<gene>
    <name evidence="2" type="ORF">PG993_010869</name>
</gene>
<evidence type="ECO:0000313" key="2">
    <source>
        <dbReference type="EMBL" id="KAK8029578.1"/>
    </source>
</evidence>
<evidence type="ECO:0000313" key="3">
    <source>
        <dbReference type="Proteomes" id="UP001444661"/>
    </source>
</evidence>
<dbReference type="CDD" id="cd14686">
    <property type="entry name" value="bZIP"/>
    <property type="match status" value="1"/>
</dbReference>
<proteinExistence type="predicted"/>
<reference evidence="2 3" key="1">
    <citation type="submission" date="2023-01" db="EMBL/GenBank/DDBJ databases">
        <title>Analysis of 21 Apiospora genomes using comparative genomics revels a genus with tremendous synthesis potential of carbohydrate active enzymes and secondary metabolites.</title>
        <authorList>
            <person name="Sorensen T."/>
        </authorList>
    </citation>
    <scope>NUCLEOTIDE SEQUENCE [LARGE SCALE GENOMIC DNA]</scope>
    <source>
        <strain evidence="2 3">CBS 33761</strain>
    </source>
</reference>
<accession>A0ABR1SE51</accession>
<comment type="caution">
    <text evidence="2">The sequence shown here is derived from an EMBL/GenBank/DDBJ whole genome shotgun (WGS) entry which is preliminary data.</text>
</comment>
<sequence>MDADQELKRRRERGRQAQAAFRKRQAKAALSVQEENKSLREAIESIIQAANRSDLPELLLAIREAAGAAGMEAKHLEASTSTSDGVALSTDGRVGLPTNASFANTHSAAIGSALINARSSKSQAASPVAWSTAYRPPVTIGNFWFDPLRSTNITTTHQDVVPYVGQGRYTLGGCSFGVSLIMSRMVRPEFIHNLAAKARQQYLQNGDVDGMYAPVTEWSSLTALRSMVDEDYASEGRDTSAWLLPKDVEGRVRRRLGREMFDRLEQAARAPESSQEHRALKQTIHKMVDGFICFGNGPSWHDNFVDMVFGEWAALKPR</sequence>
<dbReference type="Proteomes" id="UP001444661">
    <property type="component" value="Unassembled WGS sequence"/>
</dbReference>
<keyword evidence="3" id="KW-1185">Reference proteome</keyword>
<evidence type="ECO:0000256" key="1">
    <source>
        <dbReference type="SAM" id="MobiDB-lite"/>
    </source>
</evidence>
<evidence type="ECO:0008006" key="4">
    <source>
        <dbReference type="Google" id="ProtNLM"/>
    </source>
</evidence>
<feature type="region of interest" description="Disordered" evidence="1">
    <location>
        <begin position="1"/>
        <end position="22"/>
    </location>
</feature>